<dbReference type="OrthoDB" id="9773456at2"/>
<accession>A0A518C0D7</accession>
<keyword evidence="10 16" id="KW-1133">Transmembrane helix</keyword>
<dbReference type="PROSITE" id="PS51007">
    <property type="entry name" value="CYTC"/>
    <property type="match status" value="1"/>
</dbReference>
<evidence type="ECO:0000256" key="8">
    <source>
        <dbReference type="ARBA" id="ARBA00022967"/>
    </source>
</evidence>
<evidence type="ECO:0000256" key="16">
    <source>
        <dbReference type="SAM" id="Phobius"/>
    </source>
</evidence>
<keyword evidence="3 14" id="KW-0813">Transport</keyword>
<dbReference type="Pfam" id="PF00034">
    <property type="entry name" value="Cytochrom_C"/>
    <property type="match status" value="1"/>
</dbReference>
<dbReference type="Pfam" id="PF02790">
    <property type="entry name" value="COX2_TM"/>
    <property type="match status" value="1"/>
</dbReference>
<evidence type="ECO:0000256" key="10">
    <source>
        <dbReference type="ARBA" id="ARBA00022989"/>
    </source>
</evidence>
<evidence type="ECO:0000313" key="20">
    <source>
        <dbReference type="Proteomes" id="UP000320386"/>
    </source>
</evidence>
<evidence type="ECO:0000256" key="11">
    <source>
        <dbReference type="ARBA" id="ARBA00023004"/>
    </source>
</evidence>
<keyword evidence="12 16" id="KW-0472">Membrane</keyword>
<comment type="cofactor">
    <cofactor evidence="15">
        <name>Cu cation</name>
        <dbReference type="ChEBI" id="CHEBI:23378"/>
    </cofactor>
    <text evidence="15">Binds a copper A center.</text>
</comment>
<keyword evidence="19" id="KW-0560">Oxidoreductase</keyword>
<gene>
    <name evidence="19" type="primary">ctaC</name>
    <name evidence="19" type="ORF">Pan265_25580</name>
</gene>
<evidence type="ECO:0000256" key="1">
    <source>
        <dbReference type="ARBA" id="ARBA00004141"/>
    </source>
</evidence>
<keyword evidence="5 14" id="KW-0679">Respiratory chain</keyword>
<evidence type="ECO:0000256" key="3">
    <source>
        <dbReference type="ARBA" id="ARBA00022448"/>
    </source>
</evidence>
<dbReference type="GO" id="GO:0016491">
    <property type="term" value="F:oxidoreductase activity"/>
    <property type="evidence" value="ECO:0007669"/>
    <property type="project" value="UniProtKB-KW"/>
</dbReference>
<dbReference type="GO" id="GO:0004129">
    <property type="term" value="F:cytochrome-c oxidase activity"/>
    <property type="evidence" value="ECO:0007669"/>
    <property type="project" value="UniProtKB-EC"/>
</dbReference>
<dbReference type="GO" id="GO:0005506">
    <property type="term" value="F:iron ion binding"/>
    <property type="evidence" value="ECO:0007669"/>
    <property type="project" value="InterPro"/>
</dbReference>
<dbReference type="GO" id="GO:0042773">
    <property type="term" value="P:ATP synthesis coupled electron transport"/>
    <property type="evidence" value="ECO:0007669"/>
    <property type="project" value="TreeGrafter"/>
</dbReference>
<sequence length="359" mass="40005">MPTLMASTLSDWLMGWMPKQASTVAGSVDTTFYAIYWVSVVCFLIIGFLMFYFAWRYRQTDRDAVGDGPSHSTVVELLWTAPPVIAVLVFFTMGFVGYRDMAVAPSNTYQIVVTGFKWGWLFQYPNGVTDQNLYVPADRPVELVMQSSDVIHSVFIPDFRVKKDCVPGRYNKLWFETSFDDETAVALEGNDLGIRANTHNLFCTEYCGNQHSQMLATVYVLRPADFAAWLESAADIRKVSPAEAGAKIASGKGGCLSCHSLDGTSKIGPSFKDLYGKQGVHNNGSYEADENYIRESIIYPGANIVNGYQNVMPSYKGRLSDLEITAIIEYLKTISENYQGTVETDWDKLAPTEGETETQ</sequence>
<evidence type="ECO:0000259" key="17">
    <source>
        <dbReference type="PROSITE" id="PS50857"/>
    </source>
</evidence>
<dbReference type="InterPro" id="IPR045187">
    <property type="entry name" value="CcO_II"/>
</dbReference>
<keyword evidence="4 13" id="KW-0349">Heme</keyword>
<comment type="similarity">
    <text evidence="2 14">Belongs to the cytochrome c oxidase subunit 2 family.</text>
</comment>
<dbReference type="GO" id="GO:0005507">
    <property type="term" value="F:copper ion binding"/>
    <property type="evidence" value="ECO:0007669"/>
    <property type="project" value="InterPro"/>
</dbReference>
<proteinExistence type="inferred from homology"/>
<evidence type="ECO:0000259" key="18">
    <source>
        <dbReference type="PROSITE" id="PS51007"/>
    </source>
</evidence>
<dbReference type="PROSITE" id="PS50857">
    <property type="entry name" value="COX2_CUA"/>
    <property type="match status" value="1"/>
</dbReference>
<comment type="catalytic activity">
    <reaction evidence="15">
        <text>4 Fe(II)-[cytochrome c] + O2 + 8 H(+)(in) = 4 Fe(III)-[cytochrome c] + 2 H2O + 4 H(+)(out)</text>
        <dbReference type="Rhea" id="RHEA:11436"/>
        <dbReference type="Rhea" id="RHEA-COMP:10350"/>
        <dbReference type="Rhea" id="RHEA-COMP:14399"/>
        <dbReference type="ChEBI" id="CHEBI:15377"/>
        <dbReference type="ChEBI" id="CHEBI:15378"/>
        <dbReference type="ChEBI" id="CHEBI:15379"/>
        <dbReference type="ChEBI" id="CHEBI:29033"/>
        <dbReference type="ChEBI" id="CHEBI:29034"/>
        <dbReference type="EC" id="7.1.1.9"/>
    </reaction>
</comment>
<name>A0A518C0D7_9BACT</name>
<dbReference type="PANTHER" id="PTHR22888:SF9">
    <property type="entry name" value="CYTOCHROME C OXIDASE SUBUNIT 2"/>
    <property type="match status" value="1"/>
</dbReference>
<feature type="domain" description="Cytochrome c" evidence="18">
    <location>
        <begin position="240"/>
        <end position="335"/>
    </location>
</feature>
<dbReference type="GO" id="GO:0005886">
    <property type="term" value="C:plasma membrane"/>
    <property type="evidence" value="ECO:0007669"/>
    <property type="project" value="UniProtKB-SubCell"/>
</dbReference>
<evidence type="ECO:0000256" key="7">
    <source>
        <dbReference type="ARBA" id="ARBA00022723"/>
    </source>
</evidence>
<dbReference type="RefSeq" id="WP_145446849.1">
    <property type="nucleotide sequence ID" value="NZ_CP036280.1"/>
</dbReference>
<dbReference type="PRINTS" id="PR00605">
    <property type="entry name" value="CYTCHROMECIC"/>
</dbReference>
<keyword evidence="15" id="KW-0186">Copper</keyword>
<dbReference type="Proteomes" id="UP000320386">
    <property type="component" value="Chromosome"/>
</dbReference>
<dbReference type="KEGG" id="mcad:Pan265_25580"/>
<reference evidence="19 20" key="1">
    <citation type="submission" date="2019-02" db="EMBL/GenBank/DDBJ databases">
        <title>Deep-cultivation of Planctomycetes and their phenomic and genomic characterization uncovers novel biology.</title>
        <authorList>
            <person name="Wiegand S."/>
            <person name="Jogler M."/>
            <person name="Boedeker C."/>
            <person name="Pinto D."/>
            <person name="Vollmers J."/>
            <person name="Rivas-Marin E."/>
            <person name="Kohn T."/>
            <person name="Peeters S.H."/>
            <person name="Heuer A."/>
            <person name="Rast P."/>
            <person name="Oberbeckmann S."/>
            <person name="Bunk B."/>
            <person name="Jeske O."/>
            <person name="Meyerdierks A."/>
            <person name="Storesund J.E."/>
            <person name="Kallscheuer N."/>
            <person name="Luecker S."/>
            <person name="Lage O.M."/>
            <person name="Pohl T."/>
            <person name="Merkel B.J."/>
            <person name="Hornburger P."/>
            <person name="Mueller R.-W."/>
            <person name="Bruemmer F."/>
            <person name="Labrenz M."/>
            <person name="Spormann A.M."/>
            <person name="Op den Camp H."/>
            <person name="Overmann J."/>
            <person name="Amann R."/>
            <person name="Jetten M.S.M."/>
            <person name="Mascher T."/>
            <person name="Medema M.H."/>
            <person name="Devos D.P."/>
            <person name="Kaster A.-K."/>
            <person name="Ovreas L."/>
            <person name="Rohde M."/>
            <person name="Galperin M.Y."/>
            <person name="Jogler C."/>
        </authorList>
    </citation>
    <scope>NUCLEOTIDE SEQUENCE [LARGE SCALE GENOMIC DNA]</scope>
    <source>
        <strain evidence="19 20">Pan265</strain>
    </source>
</reference>
<keyword evidence="11 13" id="KW-0408">Iron</keyword>
<dbReference type="SUPFAM" id="SSF81464">
    <property type="entry name" value="Cytochrome c oxidase subunit II-like, transmembrane region"/>
    <property type="match status" value="1"/>
</dbReference>
<evidence type="ECO:0000256" key="12">
    <source>
        <dbReference type="ARBA" id="ARBA00023136"/>
    </source>
</evidence>
<feature type="transmembrane region" description="Helical" evidence="16">
    <location>
        <begin position="76"/>
        <end position="98"/>
    </location>
</feature>
<evidence type="ECO:0000256" key="14">
    <source>
        <dbReference type="RuleBase" id="RU000456"/>
    </source>
</evidence>
<dbReference type="InterPro" id="IPR008168">
    <property type="entry name" value="Cyt_C_IC"/>
</dbReference>
<dbReference type="InterPro" id="IPR011759">
    <property type="entry name" value="Cyt_c_oxidase_su2_TM_dom"/>
</dbReference>
<evidence type="ECO:0000256" key="5">
    <source>
        <dbReference type="ARBA" id="ARBA00022660"/>
    </source>
</evidence>
<evidence type="ECO:0000256" key="2">
    <source>
        <dbReference type="ARBA" id="ARBA00007866"/>
    </source>
</evidence>
<evidence type="ECO:0000313" key="19">
    <source>
        <dbReference type="EMBL" id="QDU72684.1"/>
    </source>
</evidence>
<evidence type="ECO:0000256" key="9">
    <source>
        <dbReference type="ARBA" id="ARBA00022982"/>
    </source>
</evidence>
<dbReference type="InterPro" id="IPR036257">
    <property type="entry name" value="Cyt_c_oxidase_su2_TM_sf"/>
</dbReference>
<dbReference type="Gene3D" id="2.60.40.420">
    <property type="entry name" value="Cupredoxins - blue copper proteins"/>
    <property type="match status" value="1"/>
</dbReference>
<evidence type="ECO:0000256" key="13">
    <source>
        <dbReference type="PROSITE-ProRule" id="PRU00433"/>
    </source>
</evidence>
<dbReference type="EC" id="7.1.1.9" evidence="15"/>
<keyword evidence="20" id="KW-1185">Reference proteome</keyword>
<dbReference type="InterPro" id="IPR008972">
    <property type="entry name" value="Cupredoxin"/>
</dbReference>
<dbReference type="AlphaFoldDB" id="A0A518C0D7"/>
<feature type="domain" description="Cytochrome oxidase subunit II copper A binding" evidence="17">
    <location>
        <begin position="106"/>
        <end position="232"/>
    </location>
</feature>
<organism evidence="19 20">
    <name type="scientific">Mucisphaera calidilacus</name>
    <dbReference type="NCBI Taxonomy" id="2527982"/>
    <lineage>
        <taxon>Bacteria</taxon>
        <taxon>Pseudomonadati</taxon>
        <taxon>Planctomycetota</taxon>
        <taxon>Phycisphaerae</taxon>
        <taxon>Phycisphaerales</taxon>
        <taxon>Phycisphaeraceae</taxon>
        <taxon>Mucisphaera</taxon>
    </lineage>
</organism>
<dbReference type="InterPro" id="IPR009056">
    <property type="entry name" value="Cyt_c-like_dom"/>
</dbReference>
<comment type="subcellular location">
    <subcellularLocation>
        <location evidence="14">Cell membrane</location>
        <topology evidence="14">Multi-pass membrane protein</topology>
    </subcellularLocation>
    <subcellularLocation>
        <location evidence="1">Membrane</location>
        <topology evidence="1">Multi-pass membrane protein</topology>
    </subcellularLocation>
</comment>
<feature type="transmembrane region" description="Helical" evidence="16">
    <location>
        <begin position="34"/>
        <end position="55"/>
    </location>
</feature>
<keyword evidence="9 14" id="KW-0249">Electron transport</keyword>
<keyword evidence="8" id="KW-1278">Translocase</keyword>
<evidence type="ECO:0000256" key="15">
    <source>
        <dbReference type="RuleBase" id="RU004024"/>
    </source>
</evidence>
<dbReference type="SUPFAM" id="SSF46626">
    <property type="entry name" value="Cytochrome c"/>
    <property type="match status" value="1"/>
</dbReference>
<keyword evidence="7 13" id="KW-0479">Metal-binding</keyword>
<dbReference type="InterPro" id="IPR036909">
    <property type="entry name" value="Cyt_c-like_dom_sf"/>
</dbReference>
<dbReference type="Gene3D" id="1.10.287.90">
    <property type="match status" value="1"/>
</dbReference>
<dbReference type="InterPro" id="IPR002429">
    <property type="entry name" value="CcO_II-like_C"/>
</dbReference>
<dbReference type="PANTHER" id="PTHR22888">
    <property type="entry name" value="CYTOCHROME C OXIDASE, SUBUNIT II"/>
    <property type="match status" value="1"/>
</dbReference>
<dbReference type="SUPFAM" id="SSF49503">
    <property type="entry name" value="Cupredoxins"/>
    <property type="match status" value="1"/>
</dbReference>
<protein>
    <recommendedName>
        <fullName evidence="15">Cytochrome c oxidase subunit 2</fullName>
        <ecNumber evidence="15">7.1.1.9</ecNumber>
    </recommendedName>
</protein>
<dbReference type="Pfam" id="PF00116">
    <property type="entry name" value="COX2"/>
    <property type="match status" value="1"/>
</dbReference>
<evidence type="ECO:0000256" key="6">
    <source>
        <dbReference type="ARBA" id="ARBA00022692"/>
    </source>
</evidence>
<keyword evidence="6 14" id="KW-0812">Transmembrane</keyword>
<dbReference type="GO" id="GO:0020037">
    <property type="term" value="F:heme binding"/>
    <property type="evidence" value="ECO:0007669"/>
    <property type="project" value="InterPro"/>
</dbReference>
<dbReference type="EMBL" id="CP036280">
    <property type="protein sequence ID" value="QDU72684.1"/>
    <property type="molecule type" value="Genomic_DNA"/>
</dbReference>
<comment type="function">
    <text evidence="15">Subunits I and II form the functional core of the enzyme complex. Electrons originating in cytochrome c are transferred via heme a and Cu(A) to the binuclear center formed by heme a3 and Cu(B).</text>
</comment>
<evidence type="ECO:0000256" key="4">
    <source>
        <dbReference type="ARBA" id="ARBA00022617"/>
    </source>
</evidence>